<dbReference type="InterPro" id="IPR000757">
    <property type="entry name" value="Beta-glucanase-like"/>
</dbReference>
<dbReference type="EMBL" id="PKMF04000214">
    <property type="protein sequence ID" value="KAK7842854.1"/>
    <property type="molecule type" value="Genomic_DNA"/>
</dbReference>
<feature type="active site" description="Nucleophile" evidence="8">
    <location>
        <position position="101"/>
    </location>
</feature>
<keyword evidence="9" id="KW-0961">Cell wall biogenesis/degradation</keyword>
<evidence type="ECO:0000256" key="3">
    <source>
        <dbReference type="ARBA" id="ARBA00022525"/>
    </source>
</evidence>
<dbReference type="InterPro" id="IPR044791">
    <property type="entry name" value="Beta-glucanase/XTH"/>
</dbReference>
<comment type="function">
    <text evidence="9">Catalyzes xyloglucan endohydrolysis (XEH) and/or endotransglycosylation (XET). Cleaves and religates xyloglucan polymers, an essential constituent of the primary cell wall, and thereby participates in cell wall construction of growing tissues.</text>
</comment>
<sequence length="277" mass="31865">MDSLVLCLFVTLLAAVGHASAAEDVPWSQNYVILYGQEHTQLLNQGKEIQISMDQSSGSGFRSLKTYGSGFFGMRMKLPNKDTTGIITSFYLRSHTTKHDELDFEFLGSKTQQYLLQTNVFTNGQGFREQRISLWFDPTTDFHNYQILWNQHQVVWFVDDTPIRVFKNNNKIGVGYPAQSMQIEATIWNGSWAGEPNWSQAPFQAYYRGFGIDGCLAQNHTIGFSECSSPTYSWNGVKYWRLDRKQQSAYEDVRNKYLVYDYCLARFKPPPECPSNQ</sequence>
<dbReference type="PRINTS" id="PR00737">
    <property type="entry name" value="GLHYDRLASE16"/>
</dbReference>
<dbReference type="AlphaFoldDB" id="A0AAW0KW88"/>
<feature type="active site" description="Proton donor" evidence="8">
    <location>
        <position position="105"/>
    </location>
</feature>
<dbReference type="InterPro" id="IPR016455">
    <property type="entry name" value="XTH"/>
</dbReference>
<proteinExistence type="inferred from homology"/>
<dbReference type="PANTHER" id="PTHR31062">
    <property type="entry name" value="XYLOGLUCAN ENDOTRANSGLUCOSYLASE/HYDROLASE PROTEIN 8-RELATED"/>
    <property type="match status" value="1"/>
</dbReference>
<evidence type="ECO:0000256" key="6">
    <source>
        <dbReference type="ARBA" id="ARBA00023157"/>
    </source>
</evidence>
<organism evidence="11 12">
    <name type="scientific">Quercus suber</name>
    <name type="common">Cork oak</name>
    <dbReference type="NCBI Taxonomy" id="58331"/>
    <lineage>
        <taxon>Eukaryota</taxon>
        <taxon>Viridiplantae</taxon>
        <taxon>Streptophyta</taxon>
        <taxon>Embryophyta</taxon>
        <taxon>Tracheophyta</taxon>
        <taxon>Spermatophyta</taxon>
        <taxon>Magnoliopsida</taxon>
        <taxon>eudicotyledons</taxon>
        <taxon>Gunneridae</taxon>
        <taxon>Pentapetalae</taxon>
        <taxon>rosids</taxon>
        <taxon>fabids</taxon>
        <taxon>Fagales</taxon>
        <taxon>Fagaceae</taxon>
        <taxon>Quercus</taxon>
    </lineage>
</organism>
<feature type="signal peptide" evidence="9">
    <location>
        <begin position="1"/>
        <end position="21"/>
    </location>
</feature>
<dbReference type="GO" id="GO:0042546">
    <property type="term" value="P:cell wall biogenesis"/>
    <property type="evidence" value="ECO:0007669"/>
    <property type="project" value="InterPro"/>
</dbReference>
<protein>
    <recommendedName>
        <fullName evidence="9">Xyloglucan endotransglucosylase/hydrolase</fullName>
        <ecNumber evidence="9">2.4.1.207</ecNumber>
    </recommendedName>
</protein>
<keyword evidence="7 9" id="KW-0326">Glycosidase</keyword>
<evidence type="ECO:0000256" key="2">
    <source>
        <dbReference type="ARBA" id="ARBA00022523"/>
    </source>
</evidence>
<dbReference type="InterPro" id="IPR010713">
    <property type="entry name" value="XET_C"/>
</dbReference>
<feature type="domain" description="GH16" evidence="10">
    <location>
        <begin position="18"/>
        <end position="216"/>
    </location>
</feature>
<keyword evidence="6" id="KW-1015">Disulfide bond</keyword>
<dbReference type="Pfam" id="PF00722">
    <property type="entry name" value="Glyco_hydro_16"/>
    <property type="match status" value="1"/>
</dbReference>
<dbReference type="GO" id="GO:0010411">
    <property type="term" value="P:xyloglucan metabolic process"/>
    <property type="evidence" value="ECO:0007669"/>
    <property type="project" value="InterPro"/>
</dbReference>
<comment type="similarity">
    <text evidence="9">Belongs to the glycosyl hydrolase 16 family.</text>
</comment>
<dbReference type="InterPro" id="IPR013320">
    <property type="entry name" value="ConA-like_dom_sf"/>
</dbReference>
<evidence type="ECO:0000256" key="7">
    <source>
        <dbReference type="ARBA" id="ARBA00023295"/>
    </source>
</evidence>
<keyword evidence="2 9" id="KW-0052">Apoplast</keyword>
<dbReference type="PROSITE" id="PS51762">
    <property type="entry name" value="GH16_2"/>
    <property type="match status" value="1"/>
</dbReference>
<keyword evidence="3 9" id="KW-0964">Secreted</keyword>
<keyword evidence="1 9" id="KW-0134">Cell wall</keyword>
<dbReference type="Pfam" id="PF06955">
    <property type="entry name" value="XET_C"/>
    <property type="match status" value="1"/>
</dbReference>
<keyword evidence="12" id="KW-1185">Reference proteome</keyword>
<dbReference type="GO" id="GO:0048046">
    <property type="term" value="C:apoplast"/>
    <property type="evidence" value="ECO:0007669"/>
    <property type="project" value="UniProtKB-SubCell"/>
</dbReference>
<evidence type="ECO:0000256" key="5">
    <source>
        <dbReference type="ARBA" id="ARBA00022801"/>
    </source>
</evidence>
<dbReference type="GO" id="GO:0071555">
    <property type="term" value="P:cell wall organization"/>
    <property type="evidence" value="ECO:0007669"/>
    <property type="project" value="UniProtKB-KW"/>
</dbReference>
<evidence type="ECO:0000256" key="8">
    <source>
        <dbReference type="PIRSR" id="PIRSR005604-1"/>
    </source>
</evidence>
<comment type="caution">
    <text evidence="11">The sequence shown here is derived from an EMBL/GenBank/DDBJ whole genome shotgun (WGS) entry which is preliminary data.</text>
</comment>
<dbReference type="PIRSF" id="PIRSF005604">
    <property type="entry name" value="XET"/>
    <property type="match status" value="1"/>
</dbReference>
<keyword evidence="9" id="KW-0732">Signal</keyword>
<evidence type="ECO:0000313" key="11">
    <source>
        <dbReference type="EMBL" id="KAK7842854.1"/>
    </source>
</evidence>
<feature type="chain" id="PRO_5043092944" description="Xyloglucan endotransglucosylase/hydrolase" evidence="9">
    <location>
        <begin position="22"/>
        <end position="277"/>
    </location>
</feature>
<evidence type="ECO:0000256" key="4">
    <source>
        <dbReference type="ARBA" id="ARBA00022679"/>
    </source>
</evidence>
<dbReference type="GO" id="GO:0004553">
    <property type="term" value="F:hydrolase activity, hydrolyzing O-glycosyl compounds"/>
    <property type="evidence" value="ECO:0007669"/>
    <property type="project" value="InterPro"/>
</dbReference>
<accession>A0AAW0KW88</accession>
<comment type="PTM">
    <text evidence="9">Contains at least one intrachain disulfide bond essential for its enzymatic activity.</text>
</comment>
<keyword evidence="5 9" id="KW-0378">Hydrolase</keyword>
<reference evidence="11 12" key="1">
    <citation type="journal article" date="2018" name="Sci. Data">
        <title>The draft genome sequence of cork oak.</title>
        <authorList>
            <person name="Ramos A.M."/>
            <person name="Usie A."/>
            <person name="Barbosa P."/>
            <person name="Barros P.M."/>
            <person name="Capote T."/>
            <person name="Chaves I."/>
            <person name="Simoes F."/>
            <person name="Abreu I."/>
            <person name="Carrasquinho I."/>
            <person name="Faro C."/>
            <person name="Guimaraes J.B."/>
            <person name="Mendonca D."/>
            <person name="Nobrega F."/>
            <person name="Rodrigues L."/>
            <person name="Saibo N.J.M."/>
            <person name="Varela M.C."/>
            <person name="Egas C."/>
            <person name="Matos J."/>
            <person name="Miguel C.M."/>
            <person name="Oliveira M.M."/>
            <person name="Ricardo C.P."/>
            <person name="Goncalves S."/>
        </authorList>
    </citation>
    <scope>NUCLEOTIDE SEQUENCE [LARGE SCALE GENOMIC DNA]</scope>
    <source>
        <strain evidence="12">cv. HL8</strain>
    </source>
</reference>
<evidence type="ECO:0000256" key="9">
    <source>
        <dbReference type="RuleBase" id="RU361120"/>
    </source>
</evidence>
<name>A0AAW0KW88_QUESU</name>
<dbReference type="Proteomes" id="UP000237347">
    <property type="component" value="Unassembled WGS sequence"/>
</dbReference>
<evidence type="ECO:0000256" key="1">
    <source>
        <dbReference type="ARBA" id="ARBA00022512"/>
    </source>
</evidence>
<dbReference type="InterPro" id="IPR008264">
    <property type="entry name" value="Beta_glucanase"/>
</dbReference>
<gene>
    <name evidence="11" type="primary">XTH2_4</name>
    <name evidence="11" type="ORF">CFP56_013347</name>
</gene>
<dbReference type="GO" id="GO:0016762">
    <property type="term" value="F:xyloglucan:xyloglucosyl transferase activity"/>
    <property type="evidence" value="ECO:0007669"/>
    <property type="project" value="UniProtKB-EC"/>
</dbReference>
<keyword evidence="4 9" id="KW-0808">Transferase</keyword>
<dbReference type="EC" id="2.4.1.207" evidence="9"/>
<evidence type="ECO:0000313" key="12">
    <source>
        <dbReference type="Proteomes" id="UP000237347"/>
    </source>
</evidence>
<comment type="subcellular location">
    <subcellularLocation>
        <location evidence="9">Secreted</location>
        <location evidence="9">Cell wall</location>
    </subcellularLocation>
    <subcellularLocation>
        <location evidence="9">Secreted</location>
        <location evidence="9">Extracellular space</location>
        <location evidence="9">Apoplast</location>
    </subcellularLocation>
</comment>
<dbReference type="SUPFAM" id="SSF49899">
    <property type="entry name" value="Concanavalin A-like lectins/glucanases"/>
    <property type="match status" value="1"/>
</dbReference>
<evidence type="ECO:0000259" key="10">
    <source>
        <dbReference type="PROSITE" id="PS51762"/>
    </source>
</evidence>
<dbReference type="Gene3D" id="2.60.120.200">
    <property type="match status" value="1"/>
</dbReference>